<dbReference type="SUPFAM" id="SSF141523">
    <property type="entry name" value="L,D-transpeptidase catalytic domain-like"/>
    <property type="match status" value="1"/>
</dbReference>
<dbReference type="Pfam" id="PF03734">
    <property type="entry name" value="YkuD"/>
    <property type="match status" value="1"/>
</dbReference>
<dbReference type="Pfam" id="PF01471">
    <property type="entry name" value="PG_binding_1"/>
    <property type="match status" value="1"/>
</dbReference>
<evidence type="ECO:0000259" key="8">
    <source>
        <dbReference type="PROSITE" id="PS52029"/>
    </source>
</evidence>
<evidence type="ECO:0000256" key="3">
    <source>
        <dbReference type="ARBA" id="ARBA00022679"/>
    </source>
</evidence>
<evidence type="ECO:0000256" key="4">
    <source>
        <dbReference type="ARBA" id="ARBA00022960"/>
    </source>
</evidence>
<comment type="similarity">
    <text evidence="2">Belongs to the YkuD family.</text>
</comment>
<evidence type="ECO:0000313" key="9">
    <source>
        <dbReference type="EMBL" id="RVT98426.1"/>
    </source>
</evidence>
<dbReference type="Pfam" id="PF20142">
    <property type="entry name" value="Scaffold"/>
    <property type="match status" value="1"/>
</dbReference>
<comment type="caution">
    <text evidence="9">The sequence shown here is derived from an EMBL/GenBank/DDBJ whole genome shotgun (WGS) entry which is preliminary data.</text>
</comment>
<evidence type="ECO:0000256" key="7">
    <source>
        <dbReference type="PROSITE-ProRule" id="PRU01373"/>
    </source>
</evidence>
<dbReference type="EMBL" id="SACK01000008">
    <property type="protein sequence ID" value="RVT98426.1"/>
    <property type="molecule type" value="Genomic_DNA"/>
</dbReference>
<feature type="active site" description="Proton donor/acceptor" evidence="7">
    <location>
        <position position="454"/>
    </location>
</feature>
<proteinExistence type="inferred from homology"/>
<dbReference type="GO" id="GO:0009252">
    <property type="term" value="P:peptidoglycan biosynthetic process"/>
    <property type="evidence" value="ECO:0007669"/>
    <property type="project" value="UniProtKB-UniPathway"/>
</dbReference>
<feature type="active site" description="Nucleophile" evidence="7">
    <location>
        <position position="473"/>
    </location>
</feature>
<dbReference type="GO" id="GO:0008360">
    <property type="term" value="P:regulation of cell shape"/>
    <property type="evidence" value="ECO:0007669"/>
    <property type="project" value="UniProtKB-UniRule"/>
</dbReference>
<dbReference type="CDD" id="cd16913">
    <property type="entry name" value="YkuD_like"/>
    <property type="match status" value="1"/>
</dbReference>
<dbReference type="InterPro" id="IPR002477">
    <property type="entry name" value="Peptidoglycan-bd-like"/>
</dbReference>
<dbReference type="Gene3D" id="2.40.440.10">
    <property type="entry name" value="L,D-transpeptidase catalytic domain-like"/>
    <property type="match status" value="1"/>
</dbReference>
<dbReference type="PANTHER" id="PTHR41533:SF2">
    <property type="entry name" value="BLR7131 PROTEIN"/>
    <property type="match status" value="1"/>
</dbReference>
<evidence type="ECO:0000256" key="6">
    <source>
        <dbReference type="ARBA" id="ARBA00023316"/>
    </source>
</evidence>
<dbReference type="InterPro" id="IPR005490">
    <property type="entry name" value="LD_TPept_cat_dom"/>
</dbReference>
<gene>
    <name evidence="9" type="ORF">EOD41_16675</name>
</gene>
<comment type="pathway">
    <text evidence="1 7">Cell wall biogenesis; peptidoglycan biosynthesis.</text>
</comment>
<dbReference type="GO" id="GO:0004180">
    <property type="term" value="F:carboxypeptidase activity"/>
    <property type="evidence" value="ECO:0007669"/>
    <property type="project" value="UniProtKB-ARBA"/>
</dbReference>
<keyword evidence="6 7" id="KW-0961">Cell wall biogenesis/degradation</keyword>
<dbReference type="InterPro" id="IPR045380">
    <property type="entry name" value="LD_TPept_scaffold_dom"/>
</dbReference>
<keyword evidence="5 7" id="KW-0573">Peptidoglycan synthesis</keyword>
<keyword evidence="10" id="KW-1185">Reference proteome</keyword>
<organism evidence="9 10">
    <name type="scientific">Mucilaginibacter limnophilus</name>
    <dbReference type="NCBI Taxonomy" id="1932778"/>
    <lineage>
        <taxon>Bacteria</taxon>
        <taxon>Pseudomonadati</taxon>
        <taxon>Bacteroidota</taxon>
        <taxon>Sphingobacteriia</taxon>
        <taxon>Sphingobacteriales</taxon>
        <taxon>Sphingobacteriaceae</taxon>
        <taxon>Mucilaginibacter</taxon>
    </lineage>
</organism>
<evidence type="ECO:0000313" key="10">
    <source>
        <dbReference type="Proteomes" id="UP000282759"/>
    </source>
</evidence>
<dbReference type="InterPro" id="IPR036366">
    <property type="entry name" value="PGBDSf"/>
</dbReference>
<dbReference type="SUPFAM" id="SSF47090">
    <property type="entry name" value="PGBD-like"/>
    <property type="match status" value="1"/>
</dbReference>
<reference evidence="9 10" key="1">
    <citation type="submission" date="2019-01" db="EMBL/GenBank/DDBJ databases">
        <authorList>
            <person name="Chen W.-M."/>
        </authorList>
    </citation>
    <scope>NUCLEOTIDE SEQUENCE [LARGE SCALE GENOMIC DNA]</scope>
    <source>
        <strain evidence="9 10">YBJ-36</strain>
    </source>
</reference>
<dbReference type="PANTHER" id="PTHR41533">
    <property type="entry name" value="L,D-TRANSPEPTIDASE HI_1667-RELATED"/>
    <property type="match status" value="1"/>
</dbReference>
<dbReference type="InterPro" id="IPR038063">
    <property type="entry name" value="Transpep_catalytic_dom"/>
</dbReference>
<dbReference type="Gene3D" id="1.10.101.10">
    <property type="entry name" value="PGBD-like superfamily/PGBD"/>
    <property type="match status" value="1"/>
</dbReference>
<evidence type="ECO:0000256" key="5">
    <source>
        <dbReference type="ARBA" id="ARBA00022984"/>
    </source>
</evidence>
<evidence type="ECO:0000256" key="2">
    <source>
        <dbReference type="ARBA" id="ARBA00005992"/>
    </source>
</evidence>
<sequence length="553" mass="62796">MFVIQEFCGIKMLINCRMPPVAKLSAMKSILKILFFLVLQSASKTSHASRTVPPEKVNTDTSFTNLHLTKNAVDAFIKDKVVGAVAGENIRQFYQSRNFQYAWLTEEGLAEQTQTLWGLYKQYQGFSSDSSLYDANLDQQLEGLSSGEESLDLNGQQRLELRLTAFFLRFLKYAYAGKVNPEKLQWHIPKKKLKPVDLLEELMSVDDQNLDEWLPASTGYIAMKEKLIKLQQLRSSDWPVISLDDPGVLKPGDTALVVKRLKQRLSLLGDLPLTDTNAIYDHDFKSAVQSFQRRHGLVVDGIVGPNVMEAINIPIETKLKTILINMERMRWMPFKPAGKRVLVNIPEFRLHFYDGSQEVLSMDVVVGKAATRTVIFSDQIRYVVFSPYWNLPRSIVRNEVLPGMARDAGYLDRHRMEITGRRNGLPVVRQRPGAGNALGRVKFIFPNKYSIYLHDTPAKQLFDRNTRAFSHGCIRVGAPSALADKLLENMPDWTSGKIAAAMASDREHWVKLTDPVPVFITYLTSWVDESGKLNFRQDIYGHDAKLASHLFDQ</sequence>
<keyword evidence="4 7" id="KW-0133">Cell shape</keyword>
<name>A0A437MLE8_9SPHI</name>
<dbReference type="PROSITE" id="PS52029">
    <property type="entry name" value="LD_TPASE"/>
    <property type="match status" value="1"/>
</dbReference>
<dbReference type="AlphaFoldDB" id="A0A437MLE8"/>
<dbReference type="UniPathway" id="UPA00219"/>
<protein>
    <recommendedName>
        <fullName evidence="8">L,D-TPase catalytic domain-containing protein</fullName>
    </recommendedName>
</protein>
<evidence type="ECO:0000256" key="1">
    <source>
        <dbReference type="ARBA" id="ARBA00004752"/>
    </source>
</evidence>
<dbReference type="InterPro" id="IPR036365">
    <property type="entry name" value="PGBD-like_sf"/>
</dbReference>
<feature type="domain" description="L,D-TPase catalytic" evidence="8">
    <location>
        <begin position="339"/>
        <end position="501"/>
    </location>
</feature>
<dbReference type="GO" id="GO:0071555">
    <property type="term" value="P:cell wall organization"/>
    <property type="evidence" value="ECO:0007669"/>
    <property type="project" value="UniProtKB-UniRule"/>
</dbReference>
<keyword evidence="3" id="KW-0808">Transferase</keyword>
<accession>A0A437MLE8</accession>
<dbReference type="InterPro" id="IPR052905">
    <property type="entry name" value="LD-transpeptidase_YkuD-like"/>
</dbReference>
<dbReference type="GO" id="GO:0016740">
    <property type="term" value="F:transferase activity"/>
    <property type="evidence" value="ECO:0007669"/>
    <property type="project" value="UniProtKB-KW"/>
</dbReference>
<dbReference type="Proteomes" id="UP000282759">
    <property type="component" value="Unassembled WGS sequence"/>
</dbReference>